<reference evidence="2 3" key="1">
    <citation type="submission" date="2018-12" db="EMBL/GenBank/DDBJ databases">
        <authorList>
            <consortium name="Pathogen Informatics"/>
        </authorList>
    </citation>
    <scope>NUCLEOTIDE SEQUENCE [LARGE SCALE GENOMIC DNA]</scope>
    <source>
        <strain evidence="2 3">NCTC13071</strain>
    </source>
</reference>
<organism evidence="2 3">
    <name type="scientific">Segatella oris</name>
    <dbReference type="NCBI Taxonomy" id="28135"/>
    <lineage>
        <taxon>Bacteria</taxon>
        <taxon>Pseudomonadati</taxon>
        <taxon>Bacteroidota</taxon>
        <taxon>Bacteroidia</taxon>
        <taxon>Bacteroidales</taxon>
        <taxon>Prevotellaceae</taxon>
        <taxon>Segatella</taxon>
    </lineage>
</organism>
<proteinExistence type="predicted"/>
<evidence type="ECO:0000256" key="1">
    <source>
        <dbReference type="SAM" id="Phobius"/>
    </source>
</evidence>
<keyword evidence="1" id="KW-0812">Transmembrane</keyword>
<dbReference type="KEGG" id="poc:NCTC13071_01211"/>
<evidence type="ECO:0000313" key="3">
    <source>
        <dbReference type="Proteomes" id="UP000274578"/>
    </source>
</evidence>
<evidence type="ECO:0000313" key="2">
    <source>
        <dbReference type="EMBL" id="VEH15213.1"/>
    </source>
</evidence>
<dbReference type="EMBL" id="LR134384">
    <property type="protein sequence ID" value="VEH15213.1"/>
    <property type="molecule type" value="Genomic_DNA"/>
</dbReference>
<feature type="transmembrane region" description="Helical" evidence="1">
    <location>
        <begin position="50"/>
        <end position="71"/>
    </location>
</feature>
<keyword evidence="1" id="KW-1133">Transmembrane helix</keyword>
<sequence>MRKLIITLNRDVLLLTLILQCHLIQYILELMEILSFRYKNRERKKEKQGLIHYLTLLTDTSLYLTTLINMYPLNEVTNRVSAKYVQHSVHPNVREYQMLSTAPKSYWKPKLKEVLDPHQQGHSYPLSRFRYAPYSY</sequence>
<name>A0A448L5H9_9BACT</name>
<dbReference type="AlphaFoldDB" id="A0A448L5H9"/>
<accession>A0A448L5H9</accession>
<protein>
    <submittedName>
        <fullName evidence="2">Uncharacterized protein</fullName>
    </submittedName>
</protein>
<gene>
    <name evidence="2" type="ORF">NCTC13071_01211</name>
</gene>
<dbReference type="Proteomes" id="UP000274578">
    <property type="component" value="Chromosome 1"/>
</dbReference>
<keyword evidence="1" id="KW-0472">Membrane</keyword>
<feature type="transmembrane region" description="Helical" evidence="1">
    <location>
        <begin position="12"/>
        <end position="29"/>
    </location>
</feature>